<protein>
    <recommendedName>
        <fullName evidence="6">Tail protein</fullName>
    </recommendedName>
</protein>
<reference evidence="4" key="1">
    <citation type="submission" date="2020-05" db="EMBL/GenBank/DDBJ databases">
        <authorList>
            <person name="Chiriac C."/>
            <person name="Salcher M."/>
            <person name="Ghai R."/>
            <person name="Kavagutti S V."/>
        </authorList>
    </citation>
    <scope>NUCLEOTIDE SEQUENCE</scope>
</reference>
<evidence type="ECO:0000313" key="1">
    <source>
        <dbReference type="EMBL" id="CAB4166849.1"/>
    </source>
</evidence>
<dbReference type="InterPro" id="IPR044000">
    <property type="entry name" value="Phage_tube_2"/>
</dbReference>
<name>A0A6J5S6Q2_9CAUD</name>
<evidence type="ECO:0000313" key="3">
    <source>
        <dbReference type="EMBL" id="CAB4179669.1"/>
    </source>
</evidence>
<dbReference type="EMBL" id="LR797339">
    <property type="protein sequence ID" value="CAB4204145.1"/>
    <property type="molecule type" value="Genomic_DNA"/>
</dbReference>
<evidence type="ECO:0000313" key="5">
    <source>
        <dbReference type="EMBL" id="CAB4215858.1"/>
    </source>
</evidence>
<organism evidence="4">
    <name type="scientific">uncultured Caudovirales phage</name>
    <dbReference type="NCBI Taxonomy" id="2100421"/>
    <lineage>
        <taxon>Viruses</taxon>
        <taxon>Duplodnaviria</taxon>
        <taxon>Heunggongvirae</taxon>
        <taxon>Uroviricota</taxon>
        <taxon>Caudoviricetes</taxon>
        <taxon>Peduoviridae</taxon>
        <taxon>Maltschvirus</taxon>
        <taxon>Maltschvirus maltsch</taxon>
    </lineage>
</organism>
<accession>A0A6J5S6Q2</accession>
<dbReference type="EMBL" id="LR796797">
    <property type="protein sequence ID" value="CAB4166849.1"/>
    <property type="molecule type" value="Genomic_DNA"/>
</dbReference>
<proteinExistence type="predicted"/>
<evidence type="ECO:0000313" key="4">
    <source>
        <dbReference type="EMBL" id="CAB4204145.1"/>
    </source>
</evidence>
<dbReference type="Pfam" id="PF18906">
    <property type="entry name" value="Phage_tube_2"/>
    <property type="match status" value="1"/>
</dbReference>
<dbReference type="EMBL" id="LR796982">
    <property type="protein sequence ID" value="CAB4179669.1"/>
    <property type="molecule type" value="Genomic_DNA"/>
</dbReference>
<gene>
    <name evidence="3" type="ORF">UFOVP1023_43</name>
    <name evidence="4" type="ORF">UFOVP1383_34</name>
    <name evidence="5" type="ORF">UFOVP1477_14</name>
    <name evidence="1" type="ORF">UFOVP848_7</name>
    <name evidence="2" type="ORF">UFOVP945_58</name>
</gene>
<dbReference type="EMBL" id="LR796892">
    <property type="protein sequence ID" value="CAB4173416.1"/>
    <property type="molecule type" value="Genomic_DNA"/>
</dbReference>
<sequence length="327" mass="34981">MNAINTLEKLQYGIETTPGTLVAADAVMLAEQGGEFTEEIDRVSIDEPRGVLAMVEDSDQRKGSLLSYGGALDFEQVLMPLLCGVKSVSPVNATGVYTWTVTPGMTAPDTLKAATWEVAYTDGSNKHVELEFGFGTVSKFTIEFAYNQPAKITVEVFGRTRQTSTFTTALAPVAREVIPSNAFGVYIDDAAASYGGTQKSGLIRSGKLEIVTGAAPDYSLNARSDLDMTQLVRGMITGSLSLNMAVDANFATELGKYRDSSLRFVRLKALGTSPRALTFDVSGRYTSPPKYGVDRGLRVAELAMDLRYDGTGGNLLSAVVVNSLSGF</sequence>
<dbReference type="EMBL" id="LR797436">
    <property type="protein sequence ID" value="CAB4215858.1"/>
    <property type="molecule type" value="Genomic_DNA"/>
</dbReference>
<evidence type="ECO:0000313" key="2">
    <source>
        <dbReference type="EMBL" id="CAB4173416.1"/>
    </source>
</evidence>
<evidence type="ECO:0008006" key="6">
    <source>
        <dbReference type="Google" id="ProtNLM"/>
    </source>
</evidence>